<comment type="caution">
    <text evidence="1">The sequence shown here is derived from an EMBL/GenBank/DDBJ whole genome shotgun (WGS) entry which is preliminary data.</text>
</comment>
<reference evidence="1 2" key="1">
    <citation type="submission" date="2011-02" db="EMBL/GenBank/DDBJ databases">
        <authorList>
            <person name="Weinstock G."/>
            <person name="Sodergren E."/>
            <person name="Clifton S."/>
            <person name="Fulton L."/>
            <person name="Fulton B."/>
            <person name="Courtney L."/>
            <person name="Fronick C."/>
            <person name="Harrison M."/>
            <person name="Strong C."/>
            <person name="Farmer C."/>
            <person name="Delahaunty K."/>
            <person name="Markovic C."/>
            <person name="Hall O."/>
            <person name="Minx P."/>
            <person name="Tomlinson C."/>
            <person name="Mitreva M."/>
            <person name="Hou S."/>
            <person name="Chen J."/>
            <person name="Wollam A."/>
            <person name="Pepin K.H."/>
            <person name="Johnson M."/>
            <person name="Bhonagiri V."/>
            <person name="Zhang X."/>
            <person name="Suruliraj S."/>
            <person name="Warren W."/>
            <person name="Chinwalla A."/>
            <person name="Mardis E.R."/>
            <person name="Wilson R.K."/>
        </authorList>
    </citation>
    <scope>NUCLEOTIDE SEQUENCE [LARGE SCALE GENOMIC DNA]</scope>
    <source>
        <strain evidence="1 2">YIT 12057</strain>
    </source>
</reference>
<dbReference type="AlphaFoldDB" id="F3PTJ0"/>
<gene>
    <name evidence="1" type="ORF">HMPREF9446_02058</name>
</gene>
<dbReference type="RefSeq" id="WP_009125323.1">
    <property type="nucleotide sequence ID" value="NZ_GL882633.1"/>
</dbReference>
<name>F3PTJ0_9BACE</name>
<keyword evidence="2" id="KW-1185">Reference proteome</keyword>
<dbReference type="Gene3D" id="3.40.50.12580">
    <property type="match status" value="1"/>
</dbReference>
<dbReference type="HOGENOM" id="CLU_050518_0_0_10"/>
<dbReference type="Proteomes" id="UP000003416">
    <property type="component" value="Unassembled WGS sequence"/>
</dbReference>
<evidence type="ECO:0000313" key="2">
    <source>
        <dbReference type="Proteomes" id="UP000003416"/>
    </source>
</evidence>
<sequence length="447" mass="51599">MEDGWLLQFHEDLETCVTRVVSEMRVAWPCGCKMGNVDASSVILRYLWQKYLCKRPAVPDADTCRCAIKEVETSLLPLIMFKANLVEEQDNGNREWYECLKGQENKVLVFATSPRILDYLRPLIKALEEDFVLLSTTPVPDDFGIPSHGTVIRLRMLKAKFFRNAEMEQTLPWFYNFANAIGWFIEILKPRLLVCMDGCQSEYRLAAAFCNEKHIPSVCLQLGWPSYLHTGFRDLPYTHFLTWGDKFNPLWEKYNKHTCFVAAGYMDEAIRNGQHRAITFFLQAPVYLNTEIYLDRMSDLIRVTATHYPDISILVREHPEYRGNTRWLSRFLQCSNVSIVNNDKLADVYARTKVVVSHFSSVLMEGLMYGCTPLVFNPTPGSSYYPDIEAEGIGFISKNEVEFFSKLPSCLRQAPLEELPQWFKATGKEAVDHIIKIIDDILVEYEL</sequence>
<proteinExistence type="predicted"/>
<evidence type="ECO:0000313" key="1">
    <source>
        <dbReference type="EMBL" id="EGF56915.1"/>
    </source>
</evidence>
<dbReference type="GeneID" id="86049641"/>
<dbReference type="EMBL" id="AFBN01000036">
    <property type="protein sequence ID" value="EGF56915.1"/>
    <property type="molecule type" value="Genomic_DNA"/>
</dbReference>
<organism evidence="1 2">
    <name type="scientific">Bacteroides fluxus YIT 12057</name>
    <dbReference type="NCBI Taxonomy" id="763034"/>
    <lineage>
        <taxon>Bacteria</taxon>
        <taxon>Pseudomonadati</taxon>
        <taxon>Bacteroidota</taxon>
        <taxon>Bacteroidia</taxon>
        <taxon>Bacteroidales</taxon>
        <taxon>Bacteroidaceae</taxon>
        <taxon>Bacteroides</taxon>
    </lineage>
</organism>
<dbReference type="eggNOG" id="ENOG5032WU1">
    <property type="taxonomic scope" value="Bacteria"/>
</dbReference>
<dbReference type="STRING" id="763034.HMPREF9446_02058"/>
<protein>
    <submittedName>
        <fullName evidence="1">Uncharacterized protein</fullName>
    </submittedName>
</protein>
<dbReference type="InterPro" id="IPR043148">
    <property type="entry name" value="TagF_C"/>
</dbReference>
<accession>F3PTJ0</accession>
<dbReference type="SUPFAM" id="SSF53756">
    <property type="entry name" value="UDP-Glycosyltransferase/glycogen phosphorylase"/>
    <property type="match status" value="1"/>
</dbReference>